<keyword evidence="3" id="KW-1185">Reference proteome</keyword>
<dbReference type="Proteomes" id="UP001454036">
    <property type="component" value="Unassembled WGS sequence"/>
</dbReference>
<feature type="compositionally biased region" description="Basic and acidic residues" evidence="1">
    <location>
        <begin position="80"/>
        <end position="92"/>
    </location>
</feature>
<name>A0AAV3NUV7_LITER</name>
<accession>A0AAV3NUV7</accession>
<comment type="caution">
    <text evidence="2">The sequence shown here is derived from an EMBL/GenBank/DDBJ whole genome shotgun (WGS) entry which is preliminary data.</text>
</comment>
<evidence type="ECO:0000256" key="1">
    <source>
        <dbReference type="SAM" id="MobiDB-lite"/>
    </source>
</evidence>
<gene>
    <name evidence="2" type="ORF">LIER_03932</name>
</gene>
<protein>
    <submittedName>
        <fullName evidence="2">Uncharacterized protein</fullName>
    </submittedName>
</protein>
<evidence type="ECO:0000313" key="2">
    <source>
        <dbReference type="EMBL" id="GAA0143189.1"/>
    </source>
</evidence>
<evidence type="ECO:0000313" key="3">
    <source>
        <dbReference type="Proteomes" id="UP001454036"/>
    </source>
</evidence>
<sequence>MGITKRARTHSDVPRPNPEMIPAREGVAAKKGEALALVGHRQNPLHQLAPSVGIHNFPLQLSDHASKSQPSHDRRRRVDRGKAKAHDDEVFPDHQSSNSNHDPHKTGGKSKHTRRCRDRSLSEDSHATERSYRPGYDLTTSDSSPERSPVRENRPVHKGKVTGNSFSYHRSQRPRSHQGEKRRDKAHMPSDHLTKCDARGSSNADLQKQVGESTLQRHHTWLRAGEAYHFVTILRQA</sequence>
<proteinExistence type="predicted"/>
<organism evidence="2 3">
    <name type="scientific">Lithospermum erythrorhizon</name>
    <name type="common">Purple gromwell</name>
    <name type="synonym">Lithospermum officinale var. erythrorhizon</name>
    <dbReference type="NCBI Taxonomy" id="34254"/>
    <lineage>
        <taxon>Eukaryota</taxon>
        <taxon>Viridiplantae</taxon>
        <taxon>Streptophyta</taxon>
        <taxon>Embryophyta</taxon>
        <taxon>Tracheophyta</taxon>
        <taxon>Spermatophyta</taxon>
        <taxon>Magnoliopsida</taxon>
        <taxon>eudicotyledons</taxon>
        <taxon>Gunneridae</taxon>
        <taxon>Pentapetalae</taxon>
        <taxon>asterids</taxon>
        <taxon>lamiids</taxon>
        <taxon>Boraginales</taxon>
        <taxon>Boraginaceae</taxon>
        <taxon>Boraginoideae</taxon>
        <taxon>Lithospermeae</taxon>
        <taxon>Lithospermum</taxon>
    </lineage>
</organism>
<feature type="compositionally biased region" description="Basic and acidic residues" evidence="1">
    <location>
        <begin position="118"/>
        <end position="132"/>
    </location>
</feature>
<feature type="compositionally biased region" description="Basic and acidic residues" evidence="1">
    <location>
        <begin position="144"/>
        <end position="155"/>
    </location>
</feature>
<reference evidence="2 3" key="1">
    <citation type="submission" date="2024-01" db="EMBL/GenBank/DDBJ databases">
        <title>The complete chloroplast genome sequence of Lithospermum erythrorhizon: insights into the phylogenetic relationship among Boraginaceae species and the maternal lineages of purple gromwells.</title>
        <authorList>
            <person name="Okada T."/>
            <person name="Watanabe K."/>
        </authorList>
    </citation>
    <scope>NUCLEOTIDE SEQUENCE [LARGE SCALE GENOMIC DNA]</scope>
</reference>
<feature type="region of interest" description="Disordered" evidence="1">
    <location>
        <begin position="1"/>
        <end position="22"/>
    </location>
</feature>
<feature type="compositionally biased region" description="Basic and acidic residues" evidence="1">
    <location>
        <begin position="177"/>
        <end position="198"/>
    </location>
</feature>
<dbReference type="EMBL" id="BAABME010000486">
    <property type="protein sequence ID" value="GAA0143189.1"/>
    <property type="molecule type" value="Genomic_DNA"/>
</dbReference>
<dbReference type="AlphaFoldDB" id="A0AAV3NUV7"/>
<feature type="compositionally biased region" description="Basic residues" evidence="1">
    <location>
        <begin position="106"/>
        <end position="117"/>
    </location>
</feature>
<feature type="region of interest" description="Disordered" evidence="1">
    <location>
        <begin position="62"/>
        <end position="207"/>
    </location>
</feature>